<keyword evidence="6" id="KW-0560">Oxidoreductase</keyword>
<keyword evidence="7" id="KW-0408">Iron</keyword>
<dbReference type="InterPro" id="IPR027450">
    <property type="entry name" value="AlkB-like"/>
</dbReference>
<dbReference type="Gene3D" id="2.60.120.590">
    <property type="entry name" value="Alpha-ketoglutarate-dependent dioxygenase AlkB-like"/>
    <property type="match status" value="1"/>
</dbReference>
<dbReference type="Proteomes" id="UP000238949">
    <property type="component" value="Unassembled WGS sequence"/>
</dbReference>
<dbReference type="GO" id="GO:0016705">
    <property type="term" value="F:oxidoreductase activity, acting on paired donors, with incorporation or reduction of molecular oxygen"/>
    <property type="evidence" value="ECO:0007669"/>
    <property type="project" value="UniProtKB-ARBA"/>
</dbReference>
<gene>
    <name evidence="10" type="ORF">C6Y40_00235</name>
</gene>
<keyword evidence="2" id="KW-0479">Metal-binding</keyword>
<dbReference type="GO" id="GO:0016787">
    <property type="term" value="F:hydrolase activity"/>
    <property type="evidence" value="ECO:0007669"/>
    <property type="project" value="UniProtKB-ARBA"/>
</dbReference>
<protein>
    <submittedName>
        <fullName evidence="10">Alpha-ketoglutarate-dependent dioxygenase AlkB</fullName>
    </submittedName>
</protein>
<dbReference type="EMBL" id="PVNP01000003">
    <property type="protein sequence ID" value="PRO75564.1"/>
    <property type="molecule type" value="Genomic_DNA"/>
</dbReference>
<evidence type="ECO:0000313" key="10">
    <source>
        <dbReference type="EMBL" id="PRO75564.1"/>
    </source>
</evidence>
<dbReference type="AlphaFoldDB" id="A0A2S9VGL3"/>
<dbReference type="GO" id="GO:0051213">
    <property type="term" value="F:dioxygenase activity"/>
    <property type="evidence" value="ECO:0007669"/>
    <property type="project" value="UniProtKB-KW"/>
</dbReference>
<evidence type="ECO:0000256" key="6">
    <source>
        <dbReference type="ARBA" id="ARBA00023002"/>
    </source>
</evidence>
<evidence type="ECO:0000256" key="4">
    <source>
        <dbReference type="ARBA" id="ARBA00022842"/>
    </source>
</evidence>
<evidence type="ECO:0000256" key="3">
    <source>
        <dbReference type="ARBA" id="ARBA00022763"/>
    </source>
</evidence>
<dbReference type="SUPFAM" id="SSF51197">
    <property type="entry name" value="Clavaminate synthase-like"/>
    <property type="match status" value="1"/>
</dbReference>
<dbReference type="PANTHER" id="PTHR31212">
    <property type="entry name" value="ALPHA-KETOGLUTARATE-DEPENDENT DIOXYGENASE ALKB HOMOLOG 3"/>
    <property type="match status" value="1"/>
</dbReference>
<evidence type="ECO:0000256" key="1">
    <source>
        <dbReference type="ARBA" id="ARBA00001954"/>
    </source>
</evidence>
<comment type="caution">
    <text evidence="10">The sequence shown here is derived from an EMBL/GenBank/DDBJ whole genome shotgun (WGS) entry which is preliminary data.</text>
</comment>
<dbReference type="InterPro" id="IPR005123">
    <property type="entry name" value="Oxoglu/Fe-dep_dioxygenase_dom"/>
</dbReference>
<dbReference type="GO" id="GO:0046872">
    <property type="term" value="F:metal ion binding"/>
    <property type="evidence" value="ECO:0007669"/>
    <property type="project" value="UniProtKB-KW"/>
</dbReference>
<dbReference type="FunFam" id="2.60.120.590:FF:000004">
    <property type="entry name" value="DNA oxidative demethylase ALKBH2"/>
    <property type="match status" value="1"/>
</dbReference>
<keyword evidence="4" id="KW-0460">Magnesium</keyword>
<reference evidence="11" key="1">
    <citation type="journal article" date="2020" name="Int. J. Syst. Evol. Microbiol.">
        <title>Alteromonas alba sp. nov., a marine bacterium isolated from the seawater of the West Pacific Ocean.</title>
        <authorList>
            <person name="Sun C."/>
            <person name="Wu Y.-H."/>
            <person name="Xamxidin M."/>
            <person name="Cheng H."/>
            <person name="Xu X.-W."/>
        </authorList>
    </citation>
    <scope>NUCLEOTIDE SEQUENCE [LARGE SCALE GENOMIC DNA]</scope>
    <source>
        <strain evidence="11">190</strain>
    </source>
</reference>
<dbReference type="GO" id="GO:0140097">
    <property type="term" value="F:catalytic activity, acting on DNA"/>
    <property type="evidence" value="ECO:0007669"/>
    <property type="project" value="UniProtKB-ARBA"/>
</dbReference>
<evidence type="ECO:0000256" key="7">
    <source>
        <dbReference type="ARBA" id="ARBA00023004"/>
    </source>
</evidence>
<dbReference type="GO" id="GO:0032451">
    <property type="term" value="F:demethylase activity"/>
    <property type="evidence" value="ECO:0007669"/>
    <property type="project" value="UniProtKB-ARBA"/>
</dbReference>
<accession>A0A2S9VGL3</accession>
<feature type="domain" description="Fe2OG dioxygenase" evidence="9">
    <location>
        <begin position="106"/>
        <end position="203"/>
    </location>
</feature>
<dbReference type="PROSITE" id="PS51471">
    <property type="entry name" value="FE2OG_OXY"/>
    <property type="match status" value="1"/>
</dbReference>
<evidence type="ECO:0000256" key="5">
    <source>
        <dbReference type="ARBA" id="ARBA00022964"/>
    </source>
</evidence>
<sequence length="213" mass="24068">MQFNLFASQAAALAPVSLPDADIRYQSDWLSPVQAEDLYLQLQQELPWRQDTIKLYGREVKIPRLQSWHGAPHCEYTYSNLRMPPHPMTASLTQLQQRLSAELNAPFNCVLANWYRDGNDGMGMHADDEPELGPRPVIASISLGSTRRFSFKHLRSGERSELMLEPGSLLVMAGDTQQYYHHGLSKTRKPIGGRINLTFRYIPGAENSDTGEP</sequence>
<keyword evidence="8" id="KW-0234">DNA repair</keyword>
<name>A0A2S9VGL3_9ALTE</name>
<dbReference type="GO" id="GO:0006307">
    <property type="term" value="P:DNA alkylation repair"/>
    <property type="evidence" value="ECO:0007669"/>
    <property type="project" value="InterPro"/>
</dbReference>
<dbReference type="InterPro" id="IPR037151">
    <property type="entry name" value="AlkB-like_sf"/>
</dbReference>
<keyword evidence="3" id="KW-0227">DNA damage</keyword>
<dbReference type="PANTHER" id="PTHR31212:SF4">
    <property type="entry name" value="ALPHA-KETOGLUTARATE-DEPENDENT DIOXYGENASE ALKB HOMOLOG 3"/>
    <property type="match status" value="1"/>
</dbReference>
<organism evidence="10 11">
    <name type="scientific">Alteromonas alba</name>
    <dbReference type="NCBI Taxonomy" id="2079529"/>
    <lineage>
        <taxon>Bacteria</taxon>
        <taxon>Pseudomonadati</taxon>
        <taxon>Pseudomonadota</taxon>
        <taxon>Gammaproteobacteria</taxon>
        <taxon>Alteromonadales</taxon>
        <taxon>Alteromonadaceae</taxon>
        <taxon>Alteromonas/Salinimonas group</taxon>
        <taxon>Alteromonas</taxon>
    </lineage>
</organism>
<keyword evidence="5 10" id="KW-0223">Dioxygenase</keyword>
<comment type="cofactor">
    <cofactor evidence="1">
        <name>Fe(2+)</name>
        <dbReference type="ChEBI" id="CHEBI:29033"/>
    </cofactor>
</comment>
<proteinExistence type="predicted"/>
<dbReference type="InterPro" id="IPR032854">
    <property type="entry name" value="ALKBH3"/>
</dbReference>
<dbReference type="RefSeq" id="WP_105932782.1">
    <property type="nucleotide sequence ID" value="NZ_PVNP01000003.1"/>
</dbReference>
<keyword evidence="11" id="KW-1185">Reference proteome</keyword>
<evidence type="ECO:0000256" key="8">
    <source>
        <dbReference type="ARBA" id="ARBA00023204"/>
    </source>
</evidence>
<evidence type="ECO:0000313" key="11">
    <source>
        <dbReference type="Proteomes" id="UP000238949"/>
    </source>
</evidence>
<evidence type="ECO:0000259" key="9">
    <source>
        <dbReference type="PROSITE" id="PS51471"/>
    </source>
</evidence>
<dbReference type="OrthoDB" id="190276at2"/>
<dbReference type="Pfam" id="PF13532">
    <property type="entry name" value="2OG-FeII_Oxy_2"/>
    <property type="match status" value="1"/>
</dbReference>
<evidence type="ECO:0000256" key="2">
    <source>
        <dbReference type="ARBA" id="ARBA00022723"/>
    </source>
</evidence>